<organism evidence="1 4">
    <name type="scientific">Algibacter amylolyticus</name>
    <dbReference type="NCBI Taxonomy" id="1608400"/>
    <lineage>
        <taxon>Bacteria</taxon>
        <taxon>Pseudomonadati</taxon>
        <taxon>Bacteroidota</taxon>
        <taxon>Flavobacteriia</taxon>
        <taxon>Flavobacteriales</taxon>
        <taxon>Flavobacteriaceae</taxon>
        <taxon>Algibacter</taxon>
    </lineage>
</organism>
<dbReference type="RefSeq" id="WP_144115092.1">
    <property type="nucleotide sequence ID" value="NZ_JACHGE010000001.1"/>
</dbReference>
<protein>
    <submittedName>
        <fullName evidence="1">Uncharacterized protein</fullName>
    </submittedName>
</protein>
<dbReference type="AlphaFoldDB" id="A0A5M7BEF0"/>
<accession>A0A5M7BEF0</accession>
<comment type="caution">
    <text evidence="1">The sequence shown here is derived from an EMBL/GenBank/DDBJ whole genome shotgun (WGS) entry which is preliminary data.</text>
</comment>
<evidence type="ECO:0000313" key="3">
    <source>
        <dbReference type="Proteomes" id="UP000315145"/>
    </source>
</evidence>
<dbReference type="OrthoDB" id="1452521at2"/>
<reference evidence="2 3" key="2">
    <citation type="submission" date="2019-07" db="EMBL/GenBank/DDBJ databases">
        <title>Algibacter marinivivus sp. nov., isolated from the surface of a marine red alga.</title>
        <authorList>
            <person name="Zhong X."/>
            <person name="Xu W."/>
            <person name="Zhang Y."/>
            <person name="Zhang Q."/>
            <person name="Du Z."/>
        </authorList>
    </citation>
    <scope>NUCLEOTIDE SEQUENCE [LARGE SCALE GENOMIC DNA]</scope>
    <source>
        <strain evidence="2 3">RU-4-M-4</strain>
    </source>
</reference>
<evidence type="ECO:0000313" key="2">
    <source>
        <dbReference type="EMBL" id="TSJ81994.1"/>
    </source>
</evidence>
<reference evidence="1 4" key="1">
    <citation type="journal article" date="2015" name="Int. J. Syst. Evol. Microbiol.">
        <title>Algibacter amylolyticus sp. nov., isolated from intertidal sediment.</title>
        <authorList>
            <person name="Zhang D.C."/>
            <person name="Wu J."/>
            <person name="Neuner K."/>
            <person name="Yao J."/>
            <person name="Margesin R."/>
        </authorList>
    </citation>
    <scope>NUCLEOTIDE SEQUENCE [LARGE SCALE GENOMIC DNA]</scope>
    <source>
        <strain evidence="1 4">RU-4-M-4</strain>
    </source>
</reference>
<evidence type="ECO:0000313" key="4">
    <source>
        <dbReference type="Proteomes" id="UP000322315"/>
    </source>
</evidence>
<dbReference type="Proteomes" id="UP000322315">
    <property type="component" value="Unassembled WGS sequence"/>
</dbReference>
<keyword evidence="3" id="KW-1185">Reference proteome</keyword>
<gene>
    <name evidence="1" type="ORF">F2B50_02620</name>
    <name evidence="2" type="ORF">FPF71_02620</name>
</gene>
<dbReference type="EMBL" id="VMBF01000001">
    <property type="protein sequence ID" value="TSJ81994.1"/>
    <property type="molecule type" value="Genomic_DNA"/>
</dbReference>
<proteinExistence type="predicted"/>
<dbReference type="EMBL" id="VWRS01000001">
    <property type="protein sequence ID" value="KAA5827749.1"/>
    <property type="molecule type" value="Genomic_DNA"/>
</dbReference>
<reference evidence="1" key="3">
    <citation type="submission" date="2019-09" db="EMBL/GenBank/DDBJ databases">
        <authorList>
            <person name="Zhang D.-C."/>
        </authorList>
    </citation>
    <scope>NUCLEOTIDE SEQUENCE</scope>
    <source>
        <strain evidence="1">RU-4-M-4</strain>
    </source>
</reference>
<name>A0A5M7BEF0_9FLAO</name>
<evidence type="ECO:0000313" key="1">
    <source>
        <dbReference type="EMBL" id="KAA5827749.1"/>
    </source>
</evidence>
<sequence>MKYDVYTYPVLGIENHFVNGSFAVVLKNTKIENDNYVFEFESELDEPTIQAHVNAGNASIAIRVRNRAFYSELFEFESKNLIITIPFSDIGEYFSFDFKPFVLLKKAINAYVNTNADKIRSGYAFNLIKGNLLAVGAAIKVEFNEKYELFGGAGSFLKLKIDSEDDNNLPYLNIDNHVIYIMLNRTDFNLITSVNNSPYKEILLGNLVFPIVVDLLWQIKSKEVEVSENDWGQPLMELIGVAEVDDLDPFQAAQDLLSNPISLSSKKLNELISEEDES</sequence>
<dbReference type="Proteomes" id="UP000315145">
    <property type="component" value="Unassembled WGS sequence"/>
</dbReference>